<evidence type="ECO:0000256" key="2">
    <source>
        <dbReference type="ARBA" id="ARBA00012438"/>
    </source>
</evidence>
<evidence type="ECO:0000256" key="5">
    <source>
        <dbReference type="ARBA" id="ARBA00022741"/>
    </source>
</evidence>
<feature type="transmembrane region" description="Helical" evidence="9">
    <location>
        <begin position="102"/>
        <end position="120"/>
    </location>
</feature>
<feature type="transmembrane region" description="Helical" evidence="9">
    <location>
        <begin position="34"/>
        <end position="55"/>
    </location>
</feature>
<dbReference type="EC" id="2.7.13.3" evidence="2"/>
<keyword evidence="5" id="KW-0547">Nucleotide-binding</keyword>
<protein>
    <recommendedName>
        <fullName evidence="2">histidine kinase</fullName>
        <ecNumber evidence="2">2.7.13.3</ecNumber>
    </recommendedName>
</protein>
<feature type="domain" description="Histidine kinase" evidence="10">
    <location>
        <begin position="253"/>
        <end position="465"/>
    </location>
</feature>
<dbReference type="Proteomes" id="UP001589818">
    <property type="component" value="Unassembled WGS sequence"/>
</dbReference>
<keyword evidence="3" id="KW-0597">Phosphoprotein</keyword>
<dbReference type="SMART" id="SM00387">
    <property type="entry name" value="HATPase_c"/>
    <property type="match status" value="1"/>
</dbReference>
<dbReference type="InterPro" id="IPR005467">
    <property type="entry name" value="His_kinase_dom"/>
</dbReference>
<evidence type="ECO:0000256" key="6">
    <source>
        <dbReference type="ARBA" id="ARBA00022777"/>
    </source>
</evidence>
<dbReference type="InterPro" id="IPR036890">
    <property type="entry name" value="HATPase_C_sf"/>
</dbReference>
<dbReference type="InterPro" id="IPR003594">
    <property type="entry name" value="HATPase_dom"/>
</dbReference>
<evidence type="ECO:0000256" key="8">
    <source>
        <dbReference type="ARBA" id="ARBA00023012"/>
    </source>
</evidence>
<feature type="transmembrane region" description="Helical" evidence="9">
    <location>
        <begin position="67"/>
        <end position="90"/>
    </location>
</feature>
<feature type="transmembrane region" description="Helical" evidence="9">
    <location>
        <begin position="207"/>
        <end position="235"/>
    </location>
</feature>
<sequence length="477" mass="53805">MLIVVMFASLWATAVVLLLIYPRDVYTRWVSAMFLTGGCSGCAVSIHAVMIPFMHRNGFDTVTSDGLLGLISFNLMSIQLHFLSYACLMSSIVFNKSLAGRPLWLAGVLLLLPPLGLLVFEQWAPGFVIELQILRIYAGVYIGSSFILYILGCTREMNRRAKYNQFRTTALYIPVLLWIYVSYYLNVDRIQLDNGGLTIVGSGWWRYNYAIIFLLLAAMVFFGLRYGILGIKLIFERHLYDHSMKTLTQGTSILNHSLKNEIQKIVYLSERIQSQLGDDHYDKAVWSIDQLFPITSHMLRMVEQMKEKADIITLRENNVRIAELLDVSLMSLQPMTDIKHIRVHKQYECDPVVQCDPLHISEAFSNLCMNALEAMEDGKGVLCIRLYMSKKMPVIEISDNGTGIPPEQVDRIFTPFFTSKKGPNHYGLGLSYCYGVLQKSGGSIKVVQTAPGQGTTFAMTLPKRKVIACPSLETISS</sequence>
<name>A0ABV6JG87_9BACL</name>
<keyword evidence="4" id="KW-0808">Transferase</keyword>
<keyword evidence="9" id="KW-0812">Transmembrane</keyword>
<feature type="transmembrane region" description="Helical" evidence="9">
    <location>
        <begin position="171"/>
        <end position="187"/>
    </location>
</feature>
<evidence type="ECO:0000256" key="4">
    <source>
        <dbReference type="ARBA" id="ARBA00022679"/>
    </source>
</evidence>
<feature type="transmembrane region" description="Helical" evidence="9">
    <location>
        <begin position="6"/>
        <end position="22"/>
    </location>
</feature>
<evidence type="ECO:0000256" key="3">
    <source>
        <dbReference type="ARBA" id="ARBA00022553"/>
    </source>
</evidence>
<reference evidence="11 12" key="1">
    <citation type="submission" date="2024-09" db="EMBL/GenBank/DDBJ databases">
        <authorList>
            <person name="Sun Q."/>
            <person name="Mori K."/>
        </authorList>
    </citation>
    <scope>NUCLEOTIDE SEQUENCE [LARGE SCALE GENOMIC DNA]</scope>
    <source>
        <strain evidence="11 12">CCM 4839</strain>
    </source>
</reference>
<keyword evidence="6 11" id="KW-0418">Kinase</keyword>
<keyword evidence="9" id="KW-1133">Transmembrane helix</keyword>
<dbReference type="Pfam" id="PF02518">
    <property type="entry name" value="HATPase_c"/>
    <property type="match status" value="1"/>
</dbReference>
<evidence type="ECO:0000313" key="11">
    <source>
        <dbReference type="EMBL" id="MFC0394727.1"/>
    </source>
</evidence>
<keyword evidence="9" id="KW-0472">Membrane</keyword>
<evidence type="ECO:0000313" key="12">
    <source>
        <dbReference type="Proteomes" id="UP001589818"/>
    </source>
</evidence>
<dbReference type="PANTHER" id="PTHR43065:SF10">
    <property type="entry name" value="PEROXIDE STRESS-ACTIVATED HISTIDINE KINASE MAK3"/>
    <property type="match status" value="1"/>
</dbReference>
<keyword evidence="8" id="KW-0902">Two-component regulatory system</keyword>
<proteinExistence type="predicted"/>
<feature type="transmembrane region" description="Helical" evidence="9">
    <location>
        <begin position="132"/>
        <end position="151"/>
    </location>
</feature>
<gene>
    <name evidence="11" type="ORF">ACFFJ8_25620</name>
</gene>
<dbReference type="RefSeq" id="WP_204815898.1">
    <property type="nucleotide sequence ID" value="NZ_JANHOF010000001.1"/>
</dbReference>
<evidence type="ECO:0000259" key="10">
    <source>
        <dbReference type="PROSITE" id="PS50109"/>
    </source>
</evidence>
<keyword evidence="12" id="KW-1185">Reference proteome</keyword>
<comment type="catalytic activity">
    <reaction evidence="1">
        <text>ATP + protein L-histidine = ADP + protein N-phospho-L-histidine.</text>
        <dbReference type="EC" id="2.7.13.3"/>
    </reaction>
</comment>
<dbReference type="GO" id="GO:0016301">
    <property type="term" value="F:kinase activity"/>
    <property type="evidence" value="ECO:0007669"/>
    <property type="project" value="UniProtKB-KW"/>
</dbReference>
<organism evidence="11 12">
    <name type="scientific">Paenibacillus mendelii</name>
    <dbReference type="NCBI Taxonomy" id="206163"/>
    <lineage>
        <taxon>Bacteria</taxon>
        <taxon>Bacillati</taxon>
        <taxon>Bacillota</taxon>
        <taxon>Bacilli</taxon>
        <taxon>Bacillales</taxon>
        <taxon>Paenibacillaceae</taxon>
        <taxon>Paenibacillus</taxon>
    </lineage>
</organism>
<evidence type="ECO:0000256" key="9">
    <source>
        <dbReference type="SAM" id="Phobius"/>
    </source>
</evidence>
<dbReference type="PRINTS" id="PR00344">
    <property type="entry name" value="BCTRLSENSOR"/>
</dbReference>
<evidence type="ECO:0000256" key="1">
    <source>
        <dbReference type="ARBA" id="ARBA00000085"/>
    </source>
</evidence>
<dbReference type="InterPro" id="IPR004358">
    <property type="entry name" value="Sig_transdc_His_kin-like_C"/>
</dbReference>
<keyword evidence="7" id="KW-0067">ATP-binding</keyword>
<evidence type="ECO:0000256" key="7">
    <source>
        <dbReference type="ARBA" id="ARBA00022840"/>
    </source>
</evidence>
<dbReference type="PANTHER" id="PTHR43065">
    <property type="entry name" value="SENSOR HISTIDINE KINASE"/>
    <property type="match status" value="1"/>
</dbReference>
<dbReference type="SUPFAM" id="SSF55874">
    <property type="entry name" value="ATPase domain of HSP90 chaperone/DNA topoisomerase II/histidine kinase"/>
    <property type="match status" value="1"/>
</dbReference>
<dbReference type="Gene3D" id="3.30.565.10">
    <property type="entry name" value="Histidine kinase-like ATPase, C-terminal domain"/>
    <property type="match status" value="1"/>
</dbReference>
<dbReference type="PROSITE" id="PS50109">
    <property type="entry name" value="HIS_KIN"/>
    <property type="match status" value="1"/>
</dbReference>
<dbReference type="EMBL" id="JBHLVF010000041">
    <property type="protein sequence ID" value="MFC0394727.1"/>
    <property type="molecule type" value="Genomic_DNA"/>
</dbReference>
<comment type="caution">
    <text evidence="11">The sequence shown here is derived from an EMBL/GenBank/DDBJ whole genome shotgun (WGS) entry which is preliminary data.</text>
</comment>
<accession>A0ABV6JG87</accession>